<feature type="region of interest" description="Disordered" evidence="1">
    <location>
        <begin position="63"/>
        <end position="114"/>
    </location>
</feature>
<dbReference type="OrthoDB" id="28697at2759"/>
<accession>A0A0T6BI00</accession>
<feature type="non-terminal residue" evidence="2">
    <location>
        <position position="114"/>
    </location>
</feature>
<feature type="non-terminal residue" evidence="2">
    <location>
        <position position="1"/>
    </location>
</feature>
<comment type="caution">
    <text evidence="2">The sequence shown here is derived from an EMBL/GenBank/DDBJ whole genome shotgun (WGS) entry which is preliminary data.</text>
</comment>
<gene>
    <name evidence="2" type="ORF">AMK59_2353</name>
</gene>
<organism evidence="2 3">
    <name type="scientific">Oryctes borbonicus</name>
    <dbReference type="NCBI Taxonomy" id="1629725"/>
    <lineage>
        <taxon>Eukaryota</taxon>
        <taxon>Metazoa</taxon>
        <taxon>Ecdysozoa</taxon>
        <taxon>Arthropoda</taxon>
        <taxon>Hexapoda</taxon>
        <taxon>Insecta</taxon>
        <taxon>Pterygota</taxon>
        <taxon>Neoptera</taxon>
        <taxon>Endopterygota</taxon>
        <taxon>Coleoptera</taxon>
        <taxon>Polyphaga</taxon>
        <taxon>Scarabaeiformia</taxon>
        <taxon>Scarabaeidae</taxon>
        <taxon>Dynastinae</taxon>
        <taxon>Oryctes</taxon>
    </lineage>
</organism>
<protein>
    <submittedName>
        <fullName evidence="2">Uncharacterized protein</fullName>
    </submittedName>
</protein>
<proteinExistence type="predicted"/>
<dbReference type="EMBL" id="LJIG01000029">
    <property type="protein sequence ID" value="KRT86911.1"/>
    <property type="molecule type" value="Genomic_DNA"/>
</dbReference>
<sequence>RSNGQLRNTLNKARTLWRGSGGAGGGPRLSLDSALPADISQQNQGNHGRLSRWFSIRRQHQYDVENPETANNKTQTNSNKMPLLPEAEEETSFTNCPLQQQRRQIPPTLPPPPP</sequence>
<keyword evidence="3" id="KW-1185">Reference proteome</keyword>
<feature type="compositionally biased region" description="Low complexity" evidence="1">
    <location>
        <begin position="97"/>
        <end position="106"/>
    </location>
</feature>
<reference evidence="2 3" key="1">
    <citation type="submission" date="2015-09" db="EMBL/GenBank/DDBJ databases">
        <title>Draft genome of the scarab beetle Oryctes borbonicus.</title>
        <authorList>
            <person name="Meyer J.M."/>
            <person name="Markov G.V."/>
            <person name="Baskaran P."/>
            <person name="Herrmann M."/>
            <person name="Sommer R.J."/>
            <person name="Roedelsperger C."/>
        </authorList>
    </citation>
    <scope>NUCLEOTIDE SEQUENCE [LARGE SCALE GENOMIC DNA]</scope>
    <source>
        <strain evidence="2">OB123</strain>
        <tissue evidence="2">Whole animal</tissue>
    </source>
</reference>
<evidence type="ECO:0000313" key="3">
    <source>
        <dbReference type="Proteomes" id="UP000051574"/>
    </source>
</evidence>
<feature type="compositionally biased region" description="Polar residues" evidence="1">
    <location>
        <begin position="68"/>
        <end position="80"/>
    </location>
</feature>
<feature type="compositionally biased region" description="Polar residues" evidence="1">
    <location>
        <begin position="1"/>
        <end position="12"/>
    </location>
</feature>
<feature type="region of interest" description="Disordered" evidence="1">
    <location>
        <begin position="1"/>
        <end position="50"/>
    </location>
</feature>
<dbReference type="Proteomes" id="UP000051574">
    <property type="component" value="Unassembled WGS sequence"/>
</dbReference>
<evidence type="ECO:0000256" key="1">
    <source>
        <dbReference type="SAM" id="MobiDB-lite"/>
    </source>
</evidence>
<dbReference type="AlphaFoldDB" id="A0A0T6BI00"/>
<name>A0A0T6BI00_9SCAR</name>
<evidence type="ECO:0000313" key="2">
    <source>
        <dbReference type="EMBL" id="KRT86911.1"/>
    </source>
</evidence>